<evidence type="ECO:0000256" key="2">
    <source>
        <dbReference type="ARBA" id="ARBA00012438"/>
    </source>
</evidence>
<dbReference type="PANTHER" id="PTHR43304">
    <property type="entry name" value="PHYTOCHROME-LIKE PROTEIN CPH1"/>
    <property type="match status" value="1"/>
</dbReference>
<sequence>MGRYTRPRYRGRKREEDVDPSDHDRNELHSGARSGDHEPTHANGGRPGEDVLWLRSALKNASEIVKVVDPDGTLRYASPAFEKVLGYDSAETVGTMNVLDHVHPDDLPRVLEATERALAEESVVSNVAEYRFRHADGSWRWVESVGTYLLDDPQVRGIVVNVRDVTGRREAEEAAREGERRLASVISNAHAYAYRCLNEPGWPNEYASDYALELTGYPPEDLLVGGKVQLGDLIVEEDRQRVWDGVQEAIAEGRGFELRYAIRRSDGRIRHVREYGQGVYGEGGEVVALEGLVYDITEHREAEERLREAEERLRGLADAAFEGLLIADGGVILEANRALTEMFGYALAEPVGRSALEFVVPEHRDLARRKIASGSEDPYDLVGVRKDGTRIDLEVRGRAYSYRGRSVRVTAVRDVTERKAAEEALREAEERYRTLVERIPAVTFVDRAEGSEEPVYVSPQVEGMLGYAPEEWMAGRLWRERLHPEDRERVLRSDERFDRDGEPVDEEYRLLAKDGRAVWVREETVLVRGEGGEPLFVQGILTDITERKDAERALRESEERFRGTFEDAPIGVALVGLPSSSPEADRRYLRVNPALCEMLGYSEEELLSMTTPT</sequence>
<dbReference type="Pfam" id="PF08447">
    <property type="entry name" value="PAS_3"/>
    <property type="match status" value="3"/>
</dbReference>
<feature type="domain" description="PAS" evidence="8">
    <location>
        <begin position="557"/>
        <end position="613"/>
    </location>
</feature>
<dbReference type="Proteomes" id="UP000501452">
    <property type="component" value="Chromosome"/>
</dbReference>
<dbReference type="Gene3D" id="3.30.450.20">
    <property type="entry name" value="PAS domain"/>
    <property type="match status" value="5"/>
</dbReference>
<dbReference type="SMART" id="SM00086">
    <property type="entry name" value="PAC"/>
    <property type="match status" value="4"/>
</dbReference>
<keyword evidence="5" id="KW-0418">Kinase</keyword>
<dbReference type="Pfam" id="PF13188">
    <property type="entry name" value="PAS_8"/>
    <property type="match status" value="1"/>
</dbReference>
<dbReference type="PROSITE" id="PS50112">
    <property type="entry name" value="PAS"/>
    <property type="match status" value="5"/>
</dbReference>
<dbReference type="PROSITE" id="PS50113">
    <property type="entry name" value="PAC"/>
    <property type="match status" value="3"/>
</dbReference>
<dbReference type="SUPFAM" id="SSF55785">
    <property type="entry name" value="PYP-like sensor domain (PAS domain)"/>
    <property type="match status" value="5"/>
</dbReference>
<dbReference type="Pfam" id="PF13426">
    <property type="entry name" value="PAS_9"/>
    <property type="match status" value="1"/>
</dbReference>
<dbReference type="PANTHER" id="PTHR43304:SF1">
    <property type="entry name" value="PAC DOMAIN-CONTAINING PROTEIN"/>
    <property type="match status" value="1"/>
</dbReference>
<feature type="region of interest" description="Disordered" evidence="7">
    <location>
        <begin position="1"/>
        <end position="48"/>
    </location>
</feature>
<protein>
    <recommendedName>
        <fullName evidence="2">histidine kinase</fullName>
        <ecNumber evidence="2">2.7.13.3</ecNumber>
    </recommendedName>
</protein>
<feature type="domain" description="PAC" evidence="9">
    <location>
        <begin position="126"/>
        <end position="177"/>
    </location>
</feature>
<keyword evidence="3" id="KW-0597">Phosphoprotein</keyword>
<name>A0A6G8QBC5_9ACTN</name>
<dbReference type="KEGG" id="rub:GBA63_14850"/>
<feature type="domain" description="PAS" evidence="8">
    <location>
        <begin position="330"/>
        <end position="378"/>
    </location>
</feature>
<feature type="compositionally biased region" description="Basic and acidic residues" evidence="7">
    <location>
        <begin position="13"/>
        <end position="40"/>
    </location>
</feature>
<feature type="domain" description="PAC" evidence="9">
    <location>
        <begin position="256"/>
        <end position="308"/>
    </location>
</feature>
<keyword evidence="4" id="KW-0808">Transferase</keyword>
<feature type="domain" description="PAS" evidence="8">
    <location>
        <begin position="54"/>
        <end position="121"/>
    </location>
</feature>
<evidence type="ECO:0000256" key="4">
    <source>
        <dbReference type="ARBA" id="ARBA00022679"/>
    </source>
</evidence>
<dbReference type="EMBL" id="CP045119">
    <property type="protein sequence ID" value="QIN83769.1"/>
    <property type="molecule type" value="Genomic_DNA"/>
</dbReference>
<proteinExistence type="predicted"/>
<feature type="domain" description="PAS" evidence="8">
    <location>
        <begin position="206"/>
        <end position="253"/>
    </location>
</feature>
<feature type="domain" description="PAC" evidence="9">
    <location>
        <begin position="504"/>
        <end position="556"/>
    </location>
</feature>
<feature type="coiled-coil region" evidence="6">
    <location>
        <begin position="411"/>
        <end position="438"/>
    </location>
</feature>
<dbReference type="EC" id="2.7.13.3" evidence="2"/>
<dbReference type="InterPro" id="IPR013655">
    <property type="entry name" value="PAS_fold_3"/>
</dbReference>
<evidence type="ECO:0000256" key="1">
    <source>
        <dbReference type="ARBA" id="ARBA00000085"/>
    </source>
</evidence>
<dbReference type="InterPro" id="IPR000014">
    <property type="entry name" value="PAS"/>
</dbReference>
<organism evidence="10 11">
    <name type="scientific">Rubrobacter tropicus</name>
    <dbReference type="NCBI Taxonomy" id="2653851"/>
    <lineage>
        <taxon>Bacteria</taxon>
        <taxon>Bacillati</taxon>
        <taxon>Actinomycetota</taxon>
        <taxon>Rubrobacteria</taxon>
        <taxon>Rubrobacterales</taxon>
        <taxon>Rubrobacteraceae</taxon>
        <taxon>Rubrobacter</taxon>
    </lineage>
</organism>
<dbReference type="CDD" id="cd00130">
    <property type="entry name" value="PAS"/>
    <property type="match status" value="4"/>
</dbReference>
<reference evidence="10 11" key="1">
    <citation type="submission" date="2019-10" db="EMBL/GenBank/DDBJ databases">
        <title>Rubrobacter sp nov SCSIO 52090 isolated from a deep-sea sediment in the South China Sea.</title>
        <authorList>
            <person name="Chen R.W."/>
        </authorList>
    </citation>
    <scope>NUCLEOTIDE SEQUENCE [LARGE SCALE GENOMIC DNA]</scope>
    <source>
        <strain evidence="10 11">SCSIO 52909</strain>
    </source>
</reference>
<dbReference type="SMART" id="SM00091">
    <property type="entry name" value="PAS"/>
    <property type="match status" value="4"/>
</dbReference>
<evidence type="ECO:0000259" key="9">
    <source>
        <dbReference type="PROSITE" id="PS50113"/>
    </source>
</evidence>
<dbReference type="InterPro" id="IPR000700">
    <property type="entry name" value="PAS-assoc_C"/>
</dbReference>
<dbReference type="InterPro" id="IPR001610">
    <property type="entry name" value="PAC"/>
</dbReference>
<keyword evidence="6" id="KW-0175">Coiled coil</keyword>
<dbReference type="InterPro" id="IPR035965">
    <property type="entry name" value="PAS-like_dom_sf"/>
</dbReference>
<dbReference type="GO" id="GO:0004673">
    <property type="term" value="F:protein histidine kinase activity"/>
    <property type="evidence" value="ECO:0007669"/>
    <property type="project" value="UniProtKB-EC"/>
</dbReference>
<dbReference type="AlphaFoldDB" id="A0A6G8QBC5"/>
<dbReference type="InterPro" id="IPR052162">
    <property type="entry name" value="Sensor_kinase/Photoreceptor"/>
</dbReference>
<evidence type="ECO:0000259" key="8">
    <source>
        <dbReference type="PROSITE" id="PS50112"/>
    </source>
</evidence>
<evidence type="ECO:0000313" key="10">
    <source>
        <dbReference type="EMBL" id="QIN83769.1"/>
    </source>
</evidence>
<evidence type="ECO:0000256" key="6">
    <source>
        <dbReference type="SAM" id="Coils"/>
    </source>
</evidence>
<feature type="domain" description="PAS" evidence="8">
    <location>
        <begin position="428"/>
        <end position="501"/>
    </location>
</feature>
<evidence type="ECO:0000256" key="7">
    <source>
        <dbReference type="SAM" id="MobiDB-lite"/>
    </source>
</evidence>
<evidence type="ECO:0000256" key="5">
    <source>
        <dbReference type="ARBA" id="ARBA00022777"/>
    </source>
</evidence>
<keyword evidence="11" id="KW-1185">Reference proteome</keyword>
<comment type="catalytic activity">
    <reaction evidence="1">
        <text>ATP + protein L-histidine = ADP + protein N-phospho-L-histidine.</text>
        <dbReference type="EC" id="2.7.13.3"/>
    </reaction>
</comment>
<accession>A0A6G8QBC5</accession>
<evidence type="ECO:0000256" key="3">
    <source>
        <dbReference type="ARBA" id="ARBA00022553"/>
    </source>
</evidence>
<gene>
    <name evidence="10" type="ORF">GBA63_14850</name>
</gene>
<evidence type="ECO:0000313" key="11">
    <source>
        <dbReference type="Proteomes" id="UP000501452"/>
    </source>
</evidence>
<feature type="compositionally biased region" description="Basic residues" evidence="7">
    <location>
        <begin position="1"/>
        <end position="12"/>
    </location>
</feature>
<dbReference type="NCBIfam" id="TIGR00229">
    <property type="entry name" value="sensory_box"/>
    <property type="match status" value="5"/>
</dbReference>